<dbReference type="KEGG" id="pbi:112541198"/>
<dbReference type="AlphaFoldDB" id="A0A9F5MTD0"/>
<feature type="region of interest" description="Disordered" evidence="2">
    <location>
        <begin position="326"/>
        <end position="403"/>
    </location>
</feature>
<dbReference type="GeneID" id="112541198"/>
<keyword evidence="3" id="KW-1133">Transmembrane helix</keyword>
<feature type="coiled-coil region" evidence="1">
    <location>
        <begin position="117"/>
        <end position="155"/>
    </location>
</feature>
<keyword evidence="4" id="KW-1185">Reference proteome</keyword>
<name>A0A9F5MTD0_PYTBI</name>
<evidence type="ECO:0000313" key="5">
    <source>
        <dbReference type="RefSeq" id="XP_025025354.1"/>
    </source>
</evidence>
<dbReference type="Proteomes" id="UP000695026">
    <property type="component" value="Unplaced"/>
</dbReference>
<dbReference type="OrthoDB" id="9045412at2759"/>
<keyword evidence="3" id="KW-0472">Membrane</keyword>
<evidence type="ECO:0000313" key="4">
    <source>
        <dbReference type="Proteomes" id="UP000695026"/>
    </source>
</evidence>
<protein>
    <submittedName>
        <fullName evidence="5">Testis-expressed protein 51</fullName>
    </submittedName>
</protein>
<keyword evidence="3" id="KW-0812">Transmembrane</keyword>
<dbReference type="OMA" id="ACNESCD"/>
<evidence type="ECO:0000256" key="3">
    <source>
        <dbReference type="SAM" id="Phobius"/>
    </source>
</evidence>
<accession>A0A9F5MTD0</accession>
<feature type="compositionally biased region" description="Basic and acidic residues" evidence="2">
    <location>
        <begin position="341"/>
        <end position="355"/>
    </location>
</feature>
<dbReference type="RefSeq" id="XP_025025354.1">
    <property type="nucleotide sequence ID" value="XM_025169586.1"/>
</dbReference>
<evidence type="ECO:0000256" key="1">
    <source>
        <dbReference type="SAM" id="Coils"/>
    </source>
</evidence>
<organism evidence="4 5">
    <name type="scientific">Python bivittatus</name>
    <name type="common">Burmese python</name>
    <name type="synonym">Python molurus bivittatus</name>
    <dbReference type="NCBI Taxonomy" id="176946"/>
    <lineage>
        <taxon>Eukaryota</taxon>
        <taxon>Metazoa</taxon>
        <taxon>Chordata</taxon>
        <taxon>Craniata</taxon>
        <taxon>Vertebrata</taxon>
        <taxon>Euteleostomi</taxon>
        <taxon>Lepidosauria</taxon>
        <taxon>Squamata</taxon>
        <taxon>Bifurcata</taxon>
        <taxon>Unidentata</taxon>
        <taxon>Episquamata</taxon>
        <taxon>Toxicofera</taxon>
        <taxon>Serpentes</taxon>
        <taxon>Henophidia</taxon>
        <taxon>Pythonidae</taxon>
        <taxon>Python</taxon>
    </lineage>
</organism>
<keyword evidence="1" id="KW-0175">Coiled coil</keyword>
<sequence>MLGIEQEVMLEAVEVRALLVMVLHRKCCFLFLVLMATASLLGLLLWAVPVQLAGTCLRCWPDAGAYFIYDASLLLGQNSTASDQLETLFLGDVKELASYGQGFLEREHMEREAGNLFHHLEQIVQKSQKNHEELMKEAELEQKDFIKRLEEASDLFVKESMYLFSLPLPDSSISVHSKSGFMLSQIMDPSSTKLSLLVELGVFYFLQDEGGWSNSISPITSTGQSRFRPYEVAQCRNCQMLKASCYDLRICAGDCLLPILSPISTQYCCSSLDNTCDLAGGYGSCRVSDDHFPIQFHLWPTMEQLKTALTIPLYYRLYRHIKAAEETESQDDDDDNDNDDKDSSETSESSEKSEEADPASPVVNYPSPPEINFPSPPEFNNPSPPEFNNPSPPEFNIPSPPSF</sequence>
<dbReference type="CTD" id="101929926"/>
<gene>
    <name evidence="5" type="primary">TEX51</name>
</gene>
<feature type="compositionally biased region" description="Pro residues" evidence="2">
    <location>
        <begin position="366"/>
        <end position="403"/>
    </location>
</feature>
<evidence type="ECO:0000256" key="2">
    <source>
        <dbReference type="SAM" id="MobiDB-lite"/>
    </source>
</evidence>
<proteinExistence type="predicted"/>
<reference evidence="5" key="1">
    <citation type="submission" date="2025-08" db="UniProtKB">
        <authorList>
            <consortium name="RefSeq"/>
        </authorList>
    </citation>
    <scope>IDENTIFICATION</scope>
    <source>
        <tissue evidence="5">Liver</tissue>
    </source>
</reference>
<feature type="transmembrane region" description="Helical" evidence="3">
    <location>
        <begin position="28"/>
        <end position="48"/>
    </location>
</feature>
<feature type="compositionally biased region" description="Acidic residues" evidence="2">
    <location>
        <begin position="326"/>
        <end position="340"/>
    </location>
</feature>